<protein>
    <submittedName>
        <fullName evidence="2">DUF1761 domain-containing protein</fullName>
    </submittedName>
</protein>
<comment type="caution">
    <text evidence="2">The sequence shown here is derived from an EMBL/GenBank/DDBJ whole genome shotgun (WGS) entry which is preliminary data.</text>
</comment>
<keyword evidence="1" id="KW-0472">Membrane</keyword>
<dbReference type="RefSeq" id="WP_307782753.1">
    <property type="nucleotide sequence ID" value="NZ_JAFBCM010000001.1"/>
</dbReference>
<gene>
    <name evidence="2" type="ORF">ACFOUW_26825</name>
</gene>
<reference evidence="3" key="1">
    <citation type="journal article" date="2019" name="Int. J. Syst. Evol. Microbiol.">
        <title>The Global Catalogue of Microorganisms (GCM) 10K type strain sequencing project: providing services to taxonomists for standard genome sequencing and annotation.</title>
        <authorList>
            <consortium name="The Broad Institute Genomics Platform"/>
            <consortium name="The Broad Institute Genome Sequencing Center for Infectious Disease"/>
            <person name="Wu L."/>
            <person name="Ma J."/>
        </authorList>
    </citation>
    <scope>NUCLEOTIDE SEQUENCE [LARGE SCALE GENOMIC DNA]</scope>
    <source>
        <strain evidence="3">CGMCC 4.7241</strain>
    </source>
</reference>
<keyword evidence="1" id="KW-0812">Transmembrane</keyword>
<keyword evidence="3" id="KW-1185">Reference proteome</keyword>
<dbReference type="EMBL" id="JBHRZH010000027">
    <property type="protein sequence ID" value="MFC3764479.1"/>
    <property type="molecule type" value="Genomic_DNA"/>
</dbReference>
<evidence type="ECO:0000313" key="3">
    <source>
        <dbReference type="Proteomes" id="UP001595699"/>
    </source>
</evidence>
<keyword evidence="1" id="KW-1133">Transmembrane helix</keyword>
<dbReference type="InterPro" id="IPR013879">
    <property type="entry name" value="DUF1761"/>
</dbReference>
<evidence type="ECO:0000256" key="1">
    <source>
        <dbReference type="SAM" id="Phobius"/>
    </source>
</evidence>
<organism evidence="2 3">
    <name type="scientific">Tenggerimyces flavus</name>
    <dbReference type="NCBI Taxonomy" id="1708749"/>
    <lineage>
        <taxon>Bacteria</taxon>
        <taxon>Bacillati</taxon>
        <taxon>Actinomycetota</taxon>
        <taxon>Actinomycetes</taxon>
        <taxon>Propionibacteriales</taxon>
        <taxon>Nocardioidaceae</taxon>
        <taxon>Tenggerimyces</taxon>
    </lineage>
</organism>
<dbReference type="Proteomes" id="UP001595699">
    <property type="component" value="Unassembled WGS sequence"/>
</dbReference>
<sequence length="75" mass="7894">MVATVLATLLARLRVATRAAALPTGALLWLGFQAMAILGSVIHEGYSFGLYVLHTGDALLTTMIMALIVVRKAAP</sequence>
<dbReference type="Pfam" id="PF08570">
    <property type="entry name" value="DUF1761"/>
    <property type="match status" value="1"/>
</dbReference>
<evidence type="ECO:0000313" key="2">
    <source>
        <dbReference type="EMBL" id="MFC3764479.1"/>
    </source>
</evidence>
<proteinExistence type="predicted"/>
<accession>A0ABV7YI73</accession>
<feature type="transmembrane region" description="Helical" evidence="1">
    <location>
        <begin position="45"/>
        <end position="70"/>
    </location>
</feature>
<name>A0ABV7YI73_9ACTN</name>